<keyword evidence="3" id="KW-1185">Reference proteome</keyword>
<dbReference type="EMBL" id="CAUYUJ010019516">
    <property type="protein sequence ID" value="CAK0891768.1"/>
    <property type="molecule type" value="Genomic_DNA"/>
</dbReference>
<sequence length="1236" mass="133595">MAVVLRNPEPMKMTLRPGDRVFCLYSPEENLYHERLVCGHVVGSFWAVATPDGGVYVEDLSDEDHAEVHRGGARGGPPPHLRKRLLYRFDMDSVALEALAAEGAQLTERGRAELPAARRLRGKQAQAPALSVPLVGGAATPGGSDAEREDGQTLAPPALQPPPRSGPGGAPLLPVWLDGGWVALESRLGFSRGALVDVALATVRASEGRALATFPDGVIALGRAGMLEELPMSPREGATAVLDERIVQYRRSGTGQRRRAFAEGVAEQQEAMGTKEWRMEGPATVGWLLQAHLEQGGGPVQRRYWWRQILGLAAADPGVDEHLFLCQLLAAVTADQLNLPGCETFELAARRFQLWEEVYSEALRQAEVAGTAGAAADSDGWLDERRIFLGSARTKGHALVAPSLEKHVAERMQEESAILQTLQASRKGYAGAMADGATTTDSKGAMALPRDAAGRVRLSDALPPRLQSFLSDYPQMLRGPVARSFALGEAPRVCAMGPALHRHGYHYGECLSELLTAGVIERVSEGSIIERAGLFFAPKKNASLRLIFDTRGSNAHFQGPPRAPLASGEALANLEVDAAQGVAARFLHPETRRRLGIADVSETVHLVARVVPMGWPWAAHLIKEAHAHILSSVSPEAPWIADKAPTPALGPQRAAATMLHVDNVAVFTSGGGDPALEVEHVSAALDRQGIQSSFDSDDGGLHTLLGFALHKPSATRRLSRSKFWRLKFSPDVALAPGRLVTGRELERLMGHIASAVMPGRPMLPLLHAIYEICRRSRDKRQPLRSSVKHELACFRALLPCVTASLGRTWCERVTAADASPWGFGVVEQPWAVGDVRRVGGLSEHSRFRGVLTAEYAPRDTLVEQQLLRAPSAAVVAEGALARFEEVPAGRLLAEPWAVVVARRWRRAAAIHILEAEGARWAVRRLARNTQLHGQRHLVLGDNLGAVCACEKGRAAHFARNSVCREVFAISLATGAQFRFRWIPWELNPGDAPSRRFIPISQARHEKTPRRDVLGKGPSSVDIGSNDDINAGSDFVGGREPLGPSGSRLGWTSRAPVIAGPSRPNEQWAQLCPQLSRLAATRARPAKERTYLRAPTSILGSLRLKALPQWAPPQWGSVLVDYAERAFDRGMETEAALPLGALVAGKLGALTAWAFPTAAATGAGAGVGSLLRGDEPLFRHSYMQLLADFPVVSQQLKLDGLGFTPHCLRHGSAARDRAEGSRSLLEVQRREMWRAAS</sequence>
<evidence type="ECO:0008006" key="4">
    <source>
        <dbReference type="Google" id="ProtNLM"/>
    </source>
</evidence>
<comment type="caution">
    <text evidence="2">The sequence shown here is derived from an EMBL/GenBank/DDBJ whole genome shotgun (WGS) entry which is preliminary data.</text>
</comment>
<evidence type="ECO:0000256" key="1">
    <source>
        <dbReference type="SAM" id="MobiDB-lite"/>
    </source>
</evidence>
<dbReference type="InterPro" id="IPR052055">
    <property type="entry name" value="Hepadnavirus_pol/RT"/>
</dbReference>
<name>A0ABN9X2A9_9DINO</name>
<reference evidence="2" key="1">
    <citation type="submission" date="2023-10" db="EMBL/GenBank/DDBJ databases">
        <authorList>
            <person name="Chen Y."/>
            <person name="Shah S."/>
            <person name="Dougan E. K."/>
            <person name="Thang M."/>
            <person name="Chan C."/>
        </authorList>
    </citation>
    <scope>NUCLEOTIDE SEQUENCE [LARGE SCALE GENOMIC DNA]</scope>
</reference>
<gene>
    <name evidence="2" type="ORF">PCOR1329_LOCUS71615</name>
</gene>
<dbReference type="PANTHER" id="PTHR33050:SF7">
    <property type="entry name" value="RIBONUCLEASE H"/>
    <property type="match status" value="1"/>
</dbReference>
<dbReference type="Proteomes" id="UP001189429">
    <property type="component" value="Unassembled WGS sequence"/>
</dbReference>
<accession>A0ABN9X2A9</accession>
<organism evidence="2 3">
    <name type="scientific">Prorocentrum cordatum</name>
    <dbReference type="NCBI Taxonomy" id="2364126"/>
    <lineage>
        <taxon>Eukaryota</taxon>
        <taxon>Sar</taxon>
        <taxon>Alveolata</taxon>
        <taxon>Dinophyceae</taxon>
        <taxon>Prorocentrales</taxon>
        <taxon>Prorocentraceae</taxon>
        <taxon>Prorocentrum</taxon>
    </lineage>
</organism>
<evidence type="ECO:0000313" key="2">
    <source>
        <dbReference type="EMBL" id="CAK0891768.1"/>
    </source>
</evidence>
<feature type="region of interest" description="Disordered" evidence="1">
    <location>
        <begin position="131"/>
        <end position="169"/>
    </location>
</feature>
<feature type="region of interest" description="Disordered" evidence="1">
    <location>
        <begin position="1005"/>
        <end position="1026"/>
    </location>
</feature>
<protein>
    <recommendedName>
        <fullName evidence="4">RNA-dependent RNA polymerase</fullName>
    </recommendedName>
</protein>
<dbReference type="PANTHER" id="PTHR33050">
    <property type="entry name" value="REVERSE TRANSCRIPTASE DOMAIN-CONTAINING PROTEIN"/>
    <property type="match status" value="1"/>
</dbReference>
<evidence type="ECO:0000313" key="3">
    <source>
        <dbReference type="Proteomes" id="UP001189429"/>
    </source>
</evidence>
<proteinExistence type="predicted"/>